<keyword evidence="1" id="KW-0479">Metal-binding</keyword>
<sequence>MGKLWLGQKDLEWLGDCIEKAMRHQKDEFHSGSRQEVLRVPAGVDWQGWVDFSKQCKGFWNTNFRRRAELGGVGNNKGKESHELQMVREDTNFKKLVSVAVNNAFGINTMLQTKVNARVELSIKLDLVCGPTGAWEVAQAQVLQDTSKAQAKAKDKTIQPEPGHGSSSTLPRPANLEASIVGHHGELSGKEKSSDSFVGRQRELDCAKDPGDEVAVLPLITKMENEASGWAMKLWDGRKLTMPSFPPVSLSANPFYALSSENIGMERSLATISIESAAVMEQGGEWEDKAMWVEPLAIAMPAVEGVVDKIGTLGFGESVSEKVKDHTKTQSEWVNDKMQEFGLYLGASYEGFEDRVMKLLSDIEAALGSGVWRDCEQQSNLAVSPRVSRELRALGGIILTWDTRVVEKLEEAVGMFSISCKFREVVSGLIDLPLEDGSFTWSNSLSKSRLDRFLFSPSLEDHFSRIVQRRLPCTLSDHFPISLSCEFMQRGWWDTYCYSGTPSFVLAKKLKALKVDLRRWNREVFGDINHRKVRLLESIQALDSIQESCSLSSEENSAKLQFMSDFENVLLLDEITWRQKSRATWLREGDKNTRFFHRVANSNPRINTIGRLMVDGAITTDQVEIGAGLVSFYSRLFADDNVRSPLLDGLEFSSIDEEDNNVLEQPFTEEEVLGVVKNMAGDKAPGPDGYSMAFFHKCWDIVKHDVMEVFWEFYTYGTFEKSLNVTCLALLPKKPGAMECKDFRPISLVTGIYKILAKVLANRLKMVLDKVVSDSQNAFVCRRQTLDLVLIANESLDSSIKSGVLGILCKLNIEKAYDHVNWNFLLYMLRRCGFSEKWQRWIYACISTVRFSILVNGSPSGFFPNSRGLRQDDPLSPLLFLIVMKALSKMLDKAVEGVIWQLWHLRGIFIWFQAISGLKINLSKSELVSVGHVPNVAVLAGYMGCRVSSLPMSYLGLPLGAGFKQKDVWNNVVEKMEKRVVDCKYGSQRGGWCSNQTRDPYGVSLWKYIRAGWESFAKHITFKMGDGSRIKFWKDSWCGDQPLQTRFPELFRLACDPNATVDTHLRIHDGTHVWDIEFYRPFQDWELEMGVSFMELLYSLPIRRGTTDSMWWQPSTKGIFEVHSYYSVLVQSSDTYFPWKRVWNSKVPSRVAFFIWTAALGRILTTDNLRRRRITILDWCCMCQSDGESVNHLLMHCSVAQELWNMILNMFGVFWVMPREVVDLLSCWSGNVGKGEAGAIWRAIPHCLMWCLWGERIARTFVGESHEEMKQDLFSPQFNKKTCKYWGDPADFSTMVFGSNSSSDPSSTKKGEPYAKELSMSDSQVQDDGTGTLVEISDGNSEVIRNIAVEEEVEISDGNSEVIRNIAVEEEYCKQVSVADVLCLACKQLLFRPLVLNCGHVFCESCISIPEGEMLKCQVCQTSHPRGFPKVCLELDHFLEERFPEEYVLRRDAVQLKQVDVEHKHTAICSAETGGQGKNLPHWFDPHSKVHIGCGCDSCGIFPIIGDRYKCTDCKEEIGFDLCGDCYNTRSKLPGRFNQQHTPEHKFELVRSNFPQNRSNFPNILRLLTVELEDNTVIASEDSENESPASTLSSDAQENAENNLADSATSHDAGGDQTGSQSTS</sequence>
<reference evidence="8" key="1">
    <citation type="submission" date="2018-02" db="EMBL/GenBank/DDBJ databases">
        <authorList>
            <person name="Cohen D.B."/>
            <person name="Kent A.D."/>
        </authorList>
    </citation>
    <scope>NUCLEOTIDE SEQUENCE</scope>
</reference>
<dbReference type="PROSITE" id="PS00518">
    <property type="entry name" value="ZF_RING_1"/>
    <property type="match status" value="1"/>
</dbReference>
<dbReference type="SMART" id="SM00184">
    <property type="entry name" value="RING"/>
    <property type="match status" value="1"/>
</dbReference>
<dbReference type="InterPro" id="IPR026960">
    <property type="entry name" value="RVT-Znf"/>
</dbReference>
<dbReference type="Gene3D" id="3.30.60.90">
    <property type="match status" value="1"/>
</dbReference>
<feature type="compositionally biased region" description="Polar residues" evidence="5">
    <location>
        <begin position="1586"/>
        <end position="1610"/>
    </location>
</feature>
<keyword evidence="2 4" id="KW-0863">Zinc-finger</keyword>
<feature type="region of interest" description="Disordered" evidence="5">
    <location>
        <begin position="1298"/>
        <end position="1326"/>
    </location>
</feature>
<evidence type="ECO:0008006" key="9">
    <source>
        <dbReference type="Google" id="ProtNLM"/>
    </source>
</evidence>
<dbReference type="FunFam" id="3.30.60.90:FF:000014">
    <property type="entry name" value="E3 ubiquitin-protein ligase PRT1"/>
    <property type="match status" value="1"/>
</dbReference>
<evidence type="ECO:0000259" key="7">
    <source>
        <dbReference type="PROSITE" id="PS50135"/>
    </source>
</evidence>
<dbReference type="Pfam" id="PF00078">
    <property type="entry name" value="RVT_1"/>
    <property type="match status" value="1"/>
</dbReference>
<gene>
    <name evidence="8" type="ORF">FSB_LOCUS55583</name>
</gene>
<name>A0A2N9IUK5_FAGSY</name>
<dbReference type="GO" id="GO:0043161">
    <property type="term" value="P:proteasome-mediated ubiquitin-dependent protein catabolic process"/>
    <property type="evidence" value="ECO:0007669"/>
    <property type="project" value="TreeGrafter"/>
</dbReference>
<evidence type="ECO:0000256" key="2">
    <source>
        <dbReference type="ARBA" id="ARBA00022771"/>
    </source>
</evidence>
<dbReference type="InterPro" id="IPR000477">
    <property type="entry name" value="RT_dom"/>
</dbReference>
<feature type="compositionally biased region" description="Basic and acidic residues" evidence="5">
    <location>
        <begin position="183"/>
        <end position="204"/>
    </location>
</feature>
<dbReference type="InterPro" id="IPR017907">
    <property type="entry name" value="Znf_RING_CS"/>
</dbReference>
<keyword evidence="3" id="KW-0862">Zinc</keyword>
<evidence type="ECO:0000256" key="1">
    <source>
        <dbReference type="ARBA" id="ARBA00022723"/>
    </source>
</evidence>
<evidence type="ECO:0000256" key="4">
    <source>
        <dbReference type="PROSITE-ProRule" id="PRU00228"/>
    </source>
</evidence>
<evidence type="ECO:0000256" key="3">
    <source>
        <dbReference type="ARBA" id="ARBA00022833"/>
    </source>
</evidence>
<dbReference type="InterPro" id="IPR001841">
    <property type="entry name" value="Znf_RING"/>
</dbReference>
<dbReference type="SUPFAM" id="SSF56219">
    <property type="entry name" value="DNase I-like"/>
    <property type="match status" value="1"/>
</dbReference>
<dbReference type="PANTHER" id="PTHR15898">
    <property type="entry name" value="BIFUNCTIONAL APOPTOSIS REGULATOR"/>
    <property type="match status" value="1"/>
</dbReference>
<dbReference type="Gene3D" id="3.30.40.10">
    <property type="entry name" value="Zinc/RING finger domain, C3HC4 (zinc finger)"/>
    <property type="match status" value="1"/>
</dbReference>
<dbReference type="PANTHER" id="PTHR15898:SF13">
    <property type="entry name" value="BIFUNCTIONAL APOPTOSIS REGULATOR"/>
    <property type="match status" value="1"/>
</dbReference>
<feature type="region of interest" description="Disordered" evidence="5">
    <location>
        <begin position="151"/>
        <end position="204"/>
    </location>
</feature>
<proteinExistence type="predicted"/>
<dbReference type="Gene3D" id="3.60.10.10">
    <property type="entry name" value="Endonuclease/exonuclease/phosphatase"/>
    <property type="match status" value="1"/>
</dbReference>
<evidence type="ECO:0000313" key="8">
    <source>
        <dbReference type="EMBL" id="SPD27701.1"/>
    </source>
</evidence>
<dbReference type="CDD" id="cd01650">
    <property type="entry name" value="RT_nLTR_like"/>
    <property type="match status" value="1"/>
</dbReference>
<evidence type="ECO:0000259" key="6">
    <source>
        <dbReference type="PROSITE" id="PS50089"/>
    </source>
</evidence>
<feature type="domain" description="RING-type" evidence="6">
    <location>
        <begin position="1383"/>
        <end position="1421"/>
    </location>
</feature>
<feature type="region of interest" description="Disordered" evidence="5">
    <location>
        <begin position="1579"/>
        <end position="1624"/>
    </location>
</feature>
<accession>A0A2N9IUK5</accession>
<dbReference type="InterPro" id="IPR043145">
    <property type="entry name" value="Znf_ZZ_sf"/>
</dbReference>
<dbReference type="InterPro" id="IPR000433">
    <property type="entry name" value="Znf_ZZ"/>
</dbReference>
<dbReference type="Pfam" id="PF13445">
    <property type="entry name" value="zf-RING_UBOX"/>
    <property type="match status" value="1"/>
</dbReference>
<organism evidence="8">
    <name type="scientific">Fagus sylvatica</name>
    <name type="common">Beechnut</name>
    <dbReference type="NCBI Taxonomy" id="28930"/>
    <lineage>
        <taxon>Eukaryota</taxon>
        <taxon>Viridiplantae</taxon>
        <taxon>Streptophyta</taxon>
        <taxon>Embryophyta</taxon>
        <taxon>Tracheophyta</taxon>
        <taxon>Spermatophyta</taxon>
        <taxon>Magnoliopsida</taxon>
        <taxon>eudicotyledons</taxon>
        <taxon>Gunneridae</taxon>
        <taxon>Pentapetalae</taxon>
        <taxon>rosids</taxon>
        <taxon>fabids</taxon>
        <taxon>Fagales</taxon>
        <taxon>Fagaceae</taxon>
        <taxon>Fagus</taxon>
    </lineage>
</organism>
<protein>
    <recommendedName>
        <fullName evidence="9">ZZ-type domain-containing protein</fullName>
    </recommendedName>
</protein>
<evidence type="ECO:0000256" key="5">
    <source>
        <dbReference type="SAM" id="MobiDB-lite"/>
    </source>
</evidence>
<dbReference type="Pfam" id="PF13966">
    <property type="entry name" value="zf-RVT"/>
    <property type="match status" value="1"/>
</dbReference>
<dbReference type="InterPro" id="IPR013083">
    <property type="entry name" value="Znf_RING/FYVE/PHD"/>
</dbReference>
<dbReference type="EMBL" id="OIVN01006204">
    <property type="protein sequence ID" value="SPD27701.1"/>
    <property type="molecule type" value="Genomic_DNA"/>
</dbReference>
<dbReference type="PROSITE" id="PS01357">
    <property type="entry name" value="ZF_ZZ_1"/>
    <property type="match status" value="1"/>
</dbReference>
<dbReference type="CDD" id="cd02338">
    <property type="entry name" value="ZZ_PCMF_like"/>
    <property type="match status" value="1"/>
</dbReference>
<dbReference type="Pfam" id="PF00569">
    <property type="entry name" value="ZZ"/>
    <property type="match status" value="1"/>
</dbReference>
<dbReference type="GO" id="GO:0008270">
    <property type="term" value="F:zinc ion binding"/>
    <property type="evidence" value="ECO:0007669"/>
    <property type="project" value="UniProtKB-KW"/>
</dbReference>
<dbReference type="InterPro" id="IPR036691">
    <property type="entry name" value="Endo/exonu/phosph_ase_sf"/>
</dbReference>
<dbReference type="GO" id="GO:0061630">
    <property type="term" value="F:ubiquitin protein ligase activity"/>
    <property type="evidence" value="ECO:0007669"/>
    <property type="project" value="TreeGrafter"/>
</dbReference>
<dbReference type="PROSITE" id="PS50089">
    <property type="entry name" value="ZF_RING_2"/>
    <property type="match status" value="1"/>
</dbReference>
<feature type="domain" description="ZZ-type" evidence="7">
    <location>
        <begin position="1491"/>
        <end position="1555"/>
    </location>
</feature>
<dbReference type="PROSITE" id="PS50135">
    <property type="entry name" value="ZF_ZZ_2"/>
    <property type="match status" value="1"/>
</dbReference>
<dbReference type="InterPro" id="IPR027370">
    <property type="entry name" value="Znf-RING_euk"/>
</dbReference>
<dbReference type="SUPFAM" id="SSF57850">
    <property type="entry name" value="RING/U-box"/>
    <property type="match status" value="2"/>
</dbReference>